<keyword evidence="1" id="KW-0472">Membrane</keyword>
<evidence type="ECO:0000259" key="2">
    <source>
        <dbReference type="Pfam" id="PF13490"/>
    </source>
</evidence>
<gene>
    <name evidence="3" type="ORF">ENP86_11865</name>
</gene>
<protein>
    <submittedName>
        <fullName evidence="3">Zf-HC2 domain-containing protein</fullName>
    </submittedName>
</protein>
<keyword evidence="1" id="KW-1133">Transmembrane helix</keyword>
<evidence type="ECO:0000313" key="3">
    <source>
        <dbReference type="EMBL" id="HDY60220.1"/>
    </source>
</evidence>
<keyword evidence="1" id="KW-0812">Transmembrane</keyword>
<dbReference type="InterPro" id="IPR027383">
    <property type="entry name" value="Znf_put"/>
</dbReference>
<organism evidence="3">
    <name type="scientific">candidate division WOR-3 bacterium</name>
    <dbReference type="NCBI Taxonomy" id="2052148"/>
    <lineage>
        <taxon>Bacteria</taxon>
        <taxon>Bacteria division WOR-3</taxon>
    </lineage>
</organism>
<accession>A0A7V0Z7Y4</accession>
<reference evidence="3" key="1">
    <citation type="journal article" date="2020" name="mSystems">
        <title>Genome- and Community-Level Interaction Insights into Carbon Utilization and Element Cycling Functions of Hydrothermarchaeota in Hydrothermal Sediment.</title>
        <authorList>
            <person name="Zhou Z."/>
            <person name="Liu Y."/>
            <person name="Xu W."/>
            <person name="Pan J."/>
            <person name="Luo Z.H."/>
            <person name="Li M."/>
        </authorList>
    </citation>
    <scope>NUCLEOTIDE SEQUENCE [LARGE SCALE GENOMIC DNA]</scope>
    <source>
        <strain evidence="3">SpSt-258</strain>
    </source>
</reference>
<dbReference type="InterPro" id="IPR041916">
    <property type="entry name" value="Anti_sigma_zinc_sf"/>
</dbReference>
<dbReference type="AlphaFoldDB" id="A0A7V0Z7Y4"/>
<dbReference type="Pfam" id="PF13490">
    <property type="entry name" value="zf-HC2"/>
    <property type="match status" value="1"/>
</dbReference>
<comment type="caution">
    <text evidence="3">The sequence shown here is derived from an EMBL/GenBank/DDBJ whole genome shotgun (WGS) entry which is preliminary data.</text>
</comment>
<proteinExistence type="predicted"/>
<evidence type="ECO:0000256" key="1">
    <source>
        <dbReference type="SAM" id="Phobius"/>
    </source>
</evidence>
<feature type="domain" description="Putative zinc-finger" evidence="2">
    <location>
        <begin position="9"/>
        <end position="37"/>
    </location>
</feature>
<sequence>MKNCKNKKRILDYIENLMPQEEKVSFEKHLSECEECRQELSGYRKLYELIDKDEISLPEKEFFERIKENIRKEEIPLKKPLWKFVGVLAPVFGLVIFLILFNFKKEQSIEIPVSVTNLIQDENLNSLLLEKIVDDELIKQFNVIEEYLGIESEQTLSEMNQDEKEEFIKIFYNKYGEQYL</sequence>
<dbReference type="EMBL" id="DSKY01000022">
    <property type="protein sequence ID" value="HDY60220.1"/>
    <property type="molecule type" value="Genomic_DNA"/>
</dbReference>
<name>A0A7V0Z7Y4_UNCW3</name>
<feature type="transmembrane region" description="Helical" evidence="1">
    <location>
        <begin position="81"/>
        <end position="103"/>
    </location>
</feature>
<dbReference type="Gene3D" id="1.10.10.1320">
    <property type="entry name" value="Anti-sigma factor, zinc-finger domain"/>
    <property type="match status" value="1"/>
</dbReference>